<evidence type="ECO:0000313" key="1">
    <source>
        <dbReference type="EMBL" id="JAH95399.1"/>
    </source>
</evidence>
<reference evidence="1" key="2">
    <citation type="journal article" date="2015" name="Fish Shellfish Immunol.">
        <title>Early steps in the European eel (Anguilla anguilla)-Vibrio vulnificus interaction in the gills: Role of the RtxA13 toxin.</title>
        <authorList>
            <person name="Callol A."/>
            <person name="Pajuelo D."/>
            <person name="Ebbesson L."/>
            <person name="Teles M."/>
            <person name="MacKenzie S."/>
            <person name="Amaro C."/>
        </authorList>
    </citation>
    <scope>NUCLEOTIDE SEQUENCE</scope>
</reference>
<reference evidence="1" key="1">
    <citation type="submission" date="2014-11" db="EMBL/GenBank/DDBJ databases">
        <authorList>
            <person name="Amaro Gonzalez C."/>
        </authorList>
    </citation>
    <scope>NUCLEOTIDE SEQUENCE</scope>
</reference>
<name>A0A0E9WYI2_ANGAN</name>
<accession>A0A0E9WYI2</accession>
<dbReference type="AlphaFoldDB" id="A0A0E9WYI2"/>
<dbReference type="EMBL" id="GBXM01013178">
    <property type="protein sequence ID" value="JAH95399.1"/>
    <property type="molecule type" value="Transcribed_RNA"/>
</dbReference>
<organism evidence="1">
    <name type="scientific">Anguilla anguilla</name>
    <name type="common">European freshwater eel</name>
    <name type="synonym">Muraena anguilla</name>
    <dbReference type="NCBI Taxonomy" id="7936"/>
    <lineage>
        <taxon>Eukaryota</taxon>
        <taxon>Metazoa</taxon>
        <taxon>Chordata</taxon>
        <taxon>Craniata</taxon>
        <taxon>Vertebrata</taxon>
        <taxon>Euteleostomi</taxon>
        <taxon>Actinopterygii</taxon>
        <taxon>Neopterygii</taxon>
        <taxon>Teleostei</taxon>
        <taxon>Anguilliformes</taxon>
        <taxon>Anguillidae</taxon>
        <taxon>Anguilla</taxon>
    </lineage>
</organism>
<protein>
    <submittedName>
        <fullName evidence="1">Uncharacterized protein</fullName>
    </submittedName>
</protein>
<sequence>MISCQIGLVGQPFSQIHYSYTSETSVSQRINLTHTHTHKINFKRHTNAYITINLCIFKPYVPCPDLLK</sequence>
<proteinExistence type="predicted"/>